<evidence type="ECO:0000313" key="3">
    <source>
        <dbReference type="Proteomes" id="UP000569732"/>
    </source>
</evidence>
<evidence type="ECO:0000313" key="2">
    <source>
        <dbReference type="EMBL" id="NYZ68989.1"/>
    </source>
</evidence>
<reference evidence="2 3" key="1">
    <citation type="submission" date="2020-07" db="EMBL/GenBank/DDBJ databases">
        <title>Endozoicomonas sp. nov., isolated from sediment.</title>
        <authorList>
            <person name="Gu T."/>
        </authorList>
    </citation>
    <scope>NUCLEOTIDE SEQUENCE [LARGE SCALE GENOMIC DNA]</scope>
    <source>
        <strain evidence="2 3">SM1973</strain>
    </source>
</reference>
<protein>
    <submittedName>
        <fullName evidence="2">Uncharacterized protein</fullName>
    </submittedName>
</protein>
<dbReference type="EMBL" id="JACCKB010000056">
    <property type="protein sequence ID" value="NYZ68989.1"/>
    <property type="molecule type" value="Genomic_DNA"/>
</dbReference>
<organism evidence="2 3">
    <name type="scientific">Spartinivicinus marinus</name>
    <dbReference type="NCBI Taxonomy" id="2994442"/>
    <lineage>
        <taxon>Bacteria</taxon>
        <taxon>Pseudomonadati</taxon>
        <taxon>Pseudomonadota</taxon>
        <taxon>Gammaproteobacteria</taxon>
        <taxon>Oceanospirillales</taxon>
        <taxon>Zooshikellaceae</taxon>
        <taxon>Spartinivicinus</taxon>
    </lineage>
</organism>
<keyword evidence="3" id="KW-1185">Reference proteome</keyword>
<gene>
    <name evidence="2" type="ORF">H0A36_23495</name>
</gene>
<feature type="transmembrane region" description="Helical" evidence="1">
    <location>
        <begin position="7"/>
        <end position="27"/>
    </location>
</feature>
<proteinExistence type="predicted"/>
<name>A0A853I835_9GAMM</name>
<evidence type="ECO:0000256" key="1">
    <source>
        <dbReference type="SAM" id="Phobius"/>
    </source>
</evidence>
<keyword evidence="1" id="KW-0812">Transmembrane</keyword>
<feature type="transmembrane region" description="Helical" evidence="1">
    <location>
        <begin position="70"/>
        <end position="89"/>
    </location>
</feature>
<sequence>MQYKSYLKLTLFMPVIGPVVIWLLALITQFEAAIMVFGINIIGLLFFCIPYFLAVGVTWWRMRSKTDKQAFWSVCYFPLLVVIFSLIGFTVVNFDKFSSFSKLHKLFEAFGPITLLELAFGVPWIILSLFYIHFFKKRDDQ</sequence>
<dbReference type="RefSeq" id="WP_180570990.1">
    <property type="nucleotide sequence ID" value="NZ_JACCKB010000056.1"/>
</dbReference>
<comment type="caution">
    <text evidence="2">The sequence shown here is derived from an EMBL/GenBank/DDBJ whole genome shotgun (WGS) entry which is preliminary data.</text>
</comment>
<feature type="transmembrane region" description="Helical" evidence="1">
    <location>
        <begin position="109"/>
        <end position="132"/>
    </location>
</feature>
<accession>A0A853I835</accession>
<dbReference type="Proteomes" id="UP000569732">
    <property type="component" value="Unassembled WGS sequence"/>
</dbReference>
<keyword evidence="1" id="KW-1133">Transmembrane helix</keyword>
<feature type="transmembrane region" description="Helical" evidence="1">
    <location>
        <begin position="33"/>
        <end position="58"/>
    </location>
</feature>
<keyword evidence="1" id="KW-0472">Membrane</keyword>
<dbReference type="AlphaFoldDB" id="A0A853I835"/>